<dbReference type="SUPFAM" id="SSF88946">
    <property type="entry name" value="Sigma2 domain of RNA polymerase sigma factors"/>
    <property type="match status" value="1"/>
</dbReference>
<evidence type="ECO:0000259" key="9">
    <source>
        <dbReference type="PROSITE" id="PS00716"/>
    </source>
</evidence>
<evidence type="ECO:0000259" key="8">
    <source>
        <dbReference type="PROSITE" id="PS00715"/>
    </source>
</evidence>
<dbReference type="InterPro" id="IPR007624">
    <property type="entry name" value="RNA_pol_sigma70_r3"/>
</dbReference>
<feature type="region of interest" description="Disordered" evidence="7">
    <location>
        <begin position="76"/>
        <end position="126"/>
    </location>
</feature>
<dbReference type="InterPro" id="IPR000943">
    <property type="entry name" value="RNA_pol_sigma70"/>
</dbReference>
<dbReference type="Proteomes" id="UP001569963">
    <property type="component" value="Unassembled WGS sequence"/>
</dbReference>
<evidence type="ECO:0000313" key="11">
    <source>
        <dbReference type="Proteomes" id="UP001569963"/>
    </source>
</evidence>
<dbReference type="PANTHER" id="PTHR30603">
    <property type="entry name" value="RNA POLYMERASE SIGMA FACTOR RPO"/>
    <property type="match status" value="1"/>
</dbReference>
<dbReference type="PROSITE" id="PS00715">
    <property type="entry name" value="SIGMA70_1"/>
    <property type="match status" value="1"/>
</dbReference>
<keyword evidence="11" id="KW-1185">Reference proteome</keyword>
<evidence type="ECO:0000256" key="5">
    <source>
        <dbReference type="ARBA" id="ARBA00023163"/>
    </source>
</evidence>
<dbReference type="InterPro" id="IPR013325">
    <property type="entry name" value="RNA_pol_sigma_r2"/>
</dbReference>
<dbReference type="InterPro" id="IPR007630">
    <property type="entry name" value="RNA_pol_sigma70_r4"/>
</dbReference>
<dbReference type="PRINTS" id="PR00046">
    <property type="entry name" value="SIGMA70FCT"/>
</dbReference>
<keyword evidence="3 6" id="KW-0731">Sigma factor</keyword>
<dbReference type="Gene3D" id="1.10.601.10">
    <property type="entry name" value="RNA Polymerase Primary Sigma Factor"/>
    <property type="match status" value="2"/>
</dbReference>
<dbReference type="PANTHER" id="PTHR30603:SF60">
    <property type="entry name" value="RNA POLYMERASE SIGMA FACTOR RPOD"/>
    <property type="match status" value="1"/>
</dbReference>
<dbReference type="InterPro" id="IPR013324">
    <property type="entry name" value="RNA_pol_sigma_r3/r4-like"/>
</dbReference>
<dbReference type="Gene3D" id="1.10.10.10">
    <property type="entry name" value="Winged helix-like DNA-binding domain superfamily/Winged helix DNA-binding domain"/>
    <property type="match status" value="2"/>
</dbReference>
<evidence type="ECO:0000256" key="3">
    <source>
        <dbReference type="ARBA" id="ARBA00023082"/>
    </source>
</evidence>
<comment type="similarity">
    <text evidence="1 6">Belongs to the sigma-70 factor family.</text>
</comment>
<evidence type="ECO:0000256" key="2">
    <source>
        <dbReference type="ARBA" id="ARBA00023015"/>
    </source>
</evidence>
<feature type="domain" description="RNA polymerase sigma-70" evidence="9">
    <location>
        <begin position="414"/>
        <end position="440"/>
    </location>
</feature>
<dbReference type="Pfam" id="PF03979">
    <property type="entry name" value="Sigma70_r1_1"/>
    <property type="match status" value="1"/>
</dbReference>
<dbReference type="NCBIfam" id="TIGR02937">
    <property type="entry name" value="sigma70-ECF"/>
    <property type="match status" value="1"/>
</dbReference>
<reference evidence="10 11" key="1">
    <citation type="submission" date="2023-11" db="EMBL/GenBank/DDBJ databases">
        <title>Actinomadura monticuli sp. nov., isolated from volcanic ash.</title>
        <authorList>
            <person name="Lee S.D."/>
            <person name="Yang H."/>
            <person name="Kim I.S."/>
        </authorList>
    </citation>
    <scope>NUCLEOTIDE SEQUENCE [LARGE SCALE GENOMIC DNA]</scope>
    <source>
        <strain evidence="10 11">DLS-62</strain>
    </source>
</reference>
<feature type="domain" description="RNA polymerase sigma-70" evidence="8">
    <location>
        <begin position="245"/>
        <end position="258"/>
    </location>
</feature>
<dbReference type="Pfam" id="PF04542">
    <property type="entry name" value="Sigma70_r2"/>
    <property type="match status" value="1"/>
</dbReference>
<accession>A0ABV4QKJ9</accession>
<evidence type="ECO:0000256" key="4">
    <source>
        <dbReference type="ARBA" id="ARBA00023125"/>
    </source>
</evidence>
<comment type="caution">
    <text evidence="10">The sequence shown here is derived from an EMBL/GenBank/DDBJ whole genome shotgun (WGS) entry which is preliminary data.</text>
</comment>
<keyword evidence="5 6" id="KW-0804">Transcription</keyword>
<dbReference type="InterPro" id="IPR009042">
    <property type="entry name" value="RNA_pol_sigma70_r1_2"/>
</dbReference>
<proteinExistence type="inferred from homology"/>
<dbReference type="InterPro" id="IPR050239">
    <property type="entry name" value="Sigma-70_RNA_pol_init_factors"/>
</dbReference>
<dbReference type="PROSITE" id="PS00716">
    <property type="entry name" value="SIGMA70_2"/>
    <property type="match status" value="1"/>
</dbReference>
<evidence type="ECO:0000256" key="6">
    <source>
        <dbReference type="RuleBase" id="RU362124"/>
    </source>
</evidence>
<dbReference type="Pfam" id="PF00140">
    <property type="entry name" value="Sigma70_r1_2"/>
    <property type="match status" value="1"/>
</dbReference>
<gene>
    <name evidence="10" type="ORF">SM611_32695</name>
</gene>
<feature type="compositionally biased region" description="Low complexity" evidence="7">
    <location>
        <begin position="84"/>
        <end position="96"/>
    </location>
</feature>
<dbReference type="InterPro" id="IPR036388">
    <property type="entry name" value="WH-like_DNA-bd_sf"/>
</dbReference>
<dbReference type="InterPro" id="IPR042189">
    <property type="entry name" value="RNA_pol_sigma_70_r1_1_sf"/>
</dbReference>
<evidence type="ECO:0000256" key="7">
    <source>
        <dbReference type="SAM" id="MobiDB-lite"/>
    </source>
</evidence>
<dbReference type="Pfam" id="PF04545">
    <property type="entry name" value="Sigma70_r4"/>
    <property type="match status" value="1"/>
</dbReference>
<keyword evidence="4 6" id="KW-0238">DNA-binding</keyword>
<dbReference type="CDD" id="cd06171">
    <property type="entry name" value="Sigma70_r4"/>
    <property type="match status" value="1"/>
</dbReference>
<evidence type="ECO:0000313" key="10">
    <source>
        <dbReference type="EMBL" id="MFA1543712.1"/>
    </source>
</evidence>
<dbReference type="RefSeq" id="WP_371954211.1">
    <property type="nucleotide sequence ID" value="NZ_JAXCEI010000021.1"/>
</dbReference>
<organism evidence="10 11">
    <name type="scientific">Actinomadura monticuli</name>
    <dbReference type="NCBI Taxonomy" id="3097367"/>
    <lineage>
        <taxon>Bacteria</taxon>
        <taxon>Bacillati</taxon>
        <taxon>Actinomycetota</taxon>
        <taxon>Actinomycetes</taxon>
        <taxon>Streptosporangiales</taxon>
        <taxon>Thermomonosporaceae</taxon>
        <taxon>Actinomadura</taxon>
    </lineage>
</organism>
<evidence type="ECO:0000256" key="1">
    <source>
        <dbReference type="ARBA" id="ARBA00007788"/>
    </source>
</evidence>
<dbReference type="Gene3D" id="1.10.220.120">
    <property type="entry name" value="Sigma-70 factor, region 1.1"/>
    <property type="match status" value="1"/>
</dbReference>
<comment type="function">
    <text evidence="6">Sigma factors are initiation factors that promote the attachment of RNA polymerase to specific initiation sites and are then released.</text>
</comment>
<name>A0ABV4QKJ9_9ACTN</name>
<dbReference type="SUPFAM" id="SSF88659">
    <property type="entry name" value="Sigma3 and sigma4 domains of RNA polymerase sigma factors"/>
    <property type="match status" value="2"/>
</dbReference>
<dbReference type="InterPro" id="IPR007627">
    <property type="entry name" value="RNA_pol_sigma70_r2"/>
</dbReference>
<dbReference type="EMBL" id="JAXCEI010000021">
    <property type="protein sequence ID" value="MFA1543712.1"/>
    <property type="molecule type" value="Genomic_DNA"/>
</dbReference>
<dbReference type="InterPro" id="IPR007127">
    <property type="entry name" value="RNA_pol_sigma_70_r1_1"/>
</dbReference>
<dbReference type="Pfam" id="PF04539">
    <property type="entry name" value="Sigma70_r3"/>
    <property type="match status" value="1"/>
</dbReference>
<protein>
    <recommendedName>
        <fullName evidence="6">RNA polymerase sigma factor</fullName>
    </recommendedName>
</protein>
<sequence>MPRSAVETPLTETAGPALNELLKRGRAQGRLSLDEVRGAFESAGISPAQGRSILRELSEAGISLAGEADTVRKMAAAADHDGGETAQATPGTAPARPAKRRTPRKAAGSPSGKAAAGPADATDAPADAPADEAFEVTEVEAADTPADLDDQSTTMGDSVHTYLKAIGRRQLLTAEQEVDLAKRIEAGLYAEHKLETGDLSPALRADLEWVAADGRRAKAHMLEANLRLVVSVAKKYSDRGLSLLDVVQEGNLGLIRAVEKFDYSKGYKFSTYAMWWIRQAIQRGFADSARTIRLPVHVLEMLSKLSRVERDMHQRLGREPTPEELAVELDKSPEQVRELLRTSRQPISLDSTIGEDGETRIGDLIEDTDSPEASELVDRQLMADQLRRTLDILSPREAKIMAMRFGLYDGTPRTLDEIGKALGLTRERIRQLEKESLSKLRHPSNARPLLDFAV</sequence>
<keyword evidence="2 6" id="KW-0805">Transcription regulation</keyword>
<dbReference type="InterPro" id="IPR014284">
    <property type="entry name" value="RNA_pol_sigma-70_dom"/>
</dbReference>
<feature type="compositionally biased region" description="Low complexity" evidence="7">
    <location>
        <begin position="105"/>
        <end position="126"/>
    </location>
</feature>